<evidence type="ECO:0000313" key="3">
    <source>
        <dbReference type="Proteomes" id="UP000286931"/>
    </source>
</evidence>
<dbReference type="AlphaFoldDB" id="A0A401YW96"/>
<keyword evidence="3" id="KW-1185">Reference proteome</keyword>
<dbReference type="Gene3D" id="3.40.50.1000">
    <property type="entry name" value="HAD superfamily/HAD-like"/>
    <property type="match status" value="1"/>
</dbReference>
<keyword evidence="2" id="KW-0378">Hydrolase</keyword>
<dbReference type="InterPro" id="IPR001962">
    <property type="entry name" value="Asn_synthase"/>
</dbReference>
<sequence length="478" mass="49590">MNALIVGFDLDMTLVDSRPGIGAAWAVLAAETGAAIDIPAVVSRLGPPLEVEVANWFPAAEVTAVAARYREIYPHHAVLGTDVLPGAREALAAVHRHGGRTMVVTGKHEPNARLHLDHLGLAVDHLVGDLWAEQKGVALRASGAGVYVGDHLGDLIGARAAGAVAVGVATGPISAEDLRAAGADVVLPDLTGFPAWLDAHVADLRLGALRERLASLGSVAVAFSGGADSAFLLAAAVRTLGAADVLALTTDSASLPAAERDAARAFAAELRVRHELVPSDEMARAGYRDNNGDRCRFCKTELMAVLAPVARAAGMAHLATGTNADDARAGFRPGIAAAAEAGAVTPLLDAGLTKAQIRAISRTWGLPTWNKPAAACLSSRVAYGVAITPARLARVERAETALRVVLARDGIAVRNLRVRDLGRFARIEVDAALSTAVAGHEPALAAVRDAGFARVEVDPLGYREGAMNELLPDPEAYR</sequence>
<dbReference type="GO" id="GO:0004066">
    <property type="term" value="F:asparagine synthase (glutamine-hydrolyzing) activity"/>
    <property type="evidence" value="ECO:0007669"/>
    <property type="project" value="InterPro"/>
</dbReference>
<dbReference type="Gene3D" id="3.40.50.620">
    <property type="entry name" value="HUPs"/>
    <property type="match status" value="1"/>
</dbReference>
<feature type="domain" description="Asparagine synthetase" evidence="1">
    <location>
        <begin position="207"/>
        <end position="277"/>
    </location>
</feature>
<dbReference type="Gene3D" id="1.10.150.240">
    <property type="entry name" value="Putative phosphatase, domain 2"/>
    <property type="match status" value="1"/>
</dbReference>
<reference evidence="2 3" key="1">
    <citation type="submission" date="2018-12" db="EMBL/GenBank/DDBJ databases">
        <title>Draft genome sequence of Embleya hyalina NBRC 13850T.</title>
        <authorList>
            <person name="Komaki H."/>
            <person name="Hosoyama A."/>
            <person name="Kimura A."/>
            <person name="Ichikawa N."/>
            <person name="Tamura T."/>
        </authorList>
    </citation>
    <scope>NUCLEOTIDE SEQUENCE [LARGE SCALE GENOMIC DNA]</scope>
    <source>
        <strain evidence="2 3">NBRC 13850</strain>
    </source>
</reference>
<dbReference type="GO" id="GO:0016787">
    <property type="term" value="F:hydrolase activity"/>
    <property type="evidence" value="ECO:0007669"/>
    <property type="project" value="UniProtKB-KW"/>
</dbReference>
<dbReference type="CDD" id="cd01990">
    <property type="entry name" value="LarE-like"/>
    <property type="match status" value="1"/>
</dbReference>
<proteinExistence type="predicted"/>
<evidence type="ECO:0000259" key="1">
    <source>
        <dbReference type="Pfam" id="PF00733"/>
    </source>
</evidence>
<dbReference type="EMBL" id="BIFH01000030">
    <property type="protein sequence ID" value="GCD98887.1"/>
    <property type="molecule type" value="Genomic_DNA"/>
</dbReference>
<dbReference type="SUPFAM" id="SSF56784">
    <property type="entry name" value="HAD-like"/>
    <property type="match status" value="1"/>
</dbReference>
<dbReference type="PANTHER" id="PTHR43169:SF2">
    <property type="entry name" value="NAD_GMP SYNTHASE DOMAIN-CONTAINING PROTEIN"/>
    <property type="match status" value="1"/>
</dbReference>
<dbReference type="GO" id="GO:0006529">
    <property type="term" value="P:asparagine biosynthetic process"/>
    <property type="evidence" value="ECO:0007669"/>
    <property type="project" value="InterPro"/>
</dbReference>
<dbReference type="PANTHER" id="PTHR43169">
    <property type="entry name" value="EXSB FAMILY PROTEIN"/>
    <property type="match status" value="1"/>
</dbReference>
<dbReference type="InterPro" id="IPR052188">
    <property type="entry name" value="Ni-pincer_cofactor_biosynth"/>
</dbReference>
<dbReference type="InterPro" id="IPR023198">
    <property type="entry name" value="PGP-like_dom2"/>
</dbReference>
<protein>
    <submittedName>
        <fullName evidence="2">Hydrolase</fullName>
    </submittedName>
</protein>
<dbReference type="SUPFAM" id="SSF52402">
    <property type="entry name" value="Adenine nucleotide alpha hydrolases-like"/>
    <property type="match status" value="1"/>
</dbReference>
<dbReference type="Pfam" id="PF12710">
    <property type="entry name" value="HAD"/>
    <property type="match status" value="1"/>
</dbReference>
<dbReference type="InterPro" id="IPR005232">
    <property type="entry name" value="LarE"/>
</dbReference>
<accession>A0A401YW96</accession>
<evidence type="ECO:0000313" key="2">
    <source>
        <dbReference type="EMBL" id="GCD98887.1"/>
    </source>
</evidence>
<dbReference type="Proteomes" id="UP000286931">
    <property type="component" value="Unassembled WGS sequence"/>
</dbReference>
<gene>
    <name evidence="2" type="ORF">EHYA_06598</name>
</gene>
<dbReference type="InterPro" id="IPR023214">
    <property type="entry name" value="HAD_sf"/>
</dbReference>
<organism evidence="2 3">
    <name type="scientific">Embleya hyalina</name>
    <dbReference type="NCBI Taxonomy" id="516124"/>
    <lineage>
        <taxon>Bacteria</taxon>
        <taxon>Bacillati</taxon>
        <taxon>Actinomycetota</taxon>
        <taxon>Actinomycetes</taxon>
        <taxon>Kitasatosporales</taxon>
        <taxon>Streptomycetaceae</taxon>
        <taxon>Embleya</taxon>
    </lineage>
</organism>
<name>A0A401YW96_9ACTN</name>
<dbReference type="Pfam" id="PF00733">
    <property type="entry name" value="Asn_synthase"/>
    <property type="match status" value="1"/>
</dbReference>
<dbReference type="GO" id="GO:0016783">
    <property type="term" value="F:sulfurtransferase activity"/>
    <property type="evidence" value="ECO:0007669"/>
    <property type="project" value="InterPro"/>
</dbReference>
<dbReference type="NCBIfam" id="TIGR00268">
    <property type="entry name" value="ATP-dependent sacrificial sulfur transferase LarE"/>
    <property type="match status" value="1"/>
</dbReference>
<dbReference type="InterPro" id="IPR014729">
    <property type="entry name" value="Rossmann-like_a/b/a_fold"/>
</dbReference>
<comment type="caution">
    <text evidence="2">The sequence shown here is derived from an EMBL/GenBank/DDBJ whole genome shotgun (WGS) entry which is preliminary data.</text>
</comment>
<dbReference type="InterPro" id="IPR036412">
    <property type="entry name" value="HAD-like_sf"/>
</dbReference>